<protein>
    <submittedName>
        <fullName evidence="4">Beta-lactamase/transpeptidase-like protein</fullName>
    </submittedName>
</protein>
<dbReference type="AlphaFoldDB" id="A0A6A4HET3"/>
<accession>A0A6A4HET3</accession>
<dbReference type="PANTHER" id="PTHR46825:SF15">
    <property type="entry name" value="BETA-LACTAMASE-RELATED DOMAIN-CONTAINING PROTEIN"/>
    <property type="match status" value="1"/>
</dbReference>
<dbReference type="Proteomes" id="UP000799118">
    <property type="component" value="Unassembled WGS sequence"/>
</dbReference>
<feature type="chain" id="PRO_5025662925" evidence="2">
    <location>
        <begin position="22"/>
        <end position="626"/>
    </location>
</feature>
<keyword evidence="2" id="KW-0732">Signal</keyword>
<organism evidence="4 5">
    <name type="scientific">Gymnopus androsaceus JB14</name>
    <dbReference type="NCBI Taxonomy" id="1447944"/>
    <lineage>
        <taxon>Eukaryota</taxon>
        <taxon>Fungi</taxon>
        <taxon>Dikarya</taxon>
        <taxon>Basidiomycota</taxon>
        <taxon>Agaricomycotina</taxon>
        <taxon>Agaricomycetes</taxon>
        <taxon>Agaricomycetidae</taxon>
        <taxon>Agaricales</taxon>
        <taxon>Marasmiineae</taxon>
        <taxon>Omphalotaceae</taxon>
        <taxon>Gymnopus</taxon>
    </lineage>
</organism>
<feature type="domain" description="Beta-lactamase-related" evidence="3">
    <location>
        <begin position="50"/>
        <end position="402"/>
    </location>
</feature>
<proteinExistence type="inferred from homology"/>
<dbReference type="InterPro" id="IPR050491">
    <property type="entry name" value="AmpC-like"/>
</dbReference>
<dbReference type="EMBL" id="ML769515">
    <property type="protein sequence ID" value="KAE9396330.1"/>
    <property type="molecule type" value="Genomic_DNA"/>
</dbReference>
<feature type="signal peptide" evidence="2">
    <location>
        <begin position="1"/>
        <end position="21"/>
    </location>
</feature>
<dbReference type="InterPro" id="IPR001466">
    <property type="entry name" value="Beta-lactam-related"/>
</dbReference>
<sequence>MLLSRLRIPVLVLLYIGSSIAVQIPFNAPSSSASVTENASSRNVLITSEIDSFVEELLQRYNSSGLSVAVIRRNESYPTGWLTEFGSYGVAKADGSPVTPDTLFAIASNSKLFLSLSVGLLIENQTLAEERGEKLSWSSRAIDVFPQWGLMDKDMERLVNFQDMLSHRTGMPRHDQSGRPLEGGVLEMISKLRFLRPSAEVRETWQYNNLMYETLSYLPTLLLHEPYESYIAENLFKPLNMTASTYSVSEAEASGNLAHGYMRSMRDDGAGVDGTLIPAVPYFSRPGEEKIWAGAGGVITSARELSMWVAMLLGNGKHPFTNETVVPETLIKHVAEGVTVVDGAPAYAELSPVLYGAGQERYSYRGHEIIEHGGSNPGFQTQVARFPHDNLGIVVLSNDDEFGTRIYQILIRHIADRLFGLAPIDWKTRLDQKAAQTMAEGITAALPRPDAPTLPTHSILSLEGSQFMHPTYGMLVPCYFGPNVQRTSHGDCAGVLASPVTQQIVQTPFTQNSTLEDTLAIPTLIIPVKHFFATHIMLRHFDGNIFNGSILWSNWAVREDEGYHREEIDGDVITGFGDRFEVEWIDASESSEEGLAFKGDFWGKGKQAKAPGGTGKDSAEVWFAKV</sequence>
<gene>
    <name evidence="4" type="ORF">BT96DRAFT_884815</name>
</gene>
<evidence type="ECO:0000313" key="4">
    <source>
        <dbReference type="EMBL" id="KAE9396330.1"/>
    </source>
</evidence>
<dbReference type="Gene3D" id="3.40.710.10">
    <property type="entry name" value="DD-peptidase/beta-lactamase superfamily"/>
    <property type="match status" value="1"/>
</dbReference>
<dbReference type="SUPFAM" id="SSF56601">
    <property type="entry name" value="beta-lactamase/transpeptidase-like"/>
    <property type="match status" value="1"/>
</dbReference>
<evidence type="ECO:0000259" key="3">
    <source>
        <dbReference type="Pfam" id="PF00144"/>
    </source>
</evidence>
<name>A0A6A4HET3_9AGAR</name>
<evidence type="ECO:0000256" key="1">
    <source>
        <dbReference type="ARBA" id="ARBA00038215"/>
    </source>
</evidence>
<dbReference type="OrthoDB" id="5946976at2759"/>
<dbReference type="InterPro" id="IPR012338">
    <property type="entry name" value="Beta-lactam/transpept-like"/>
</dbReference>
<evidence type="ECO:0000313" key="5">
    <source>
        <dbReference type="Proteomes" id="UP000799118"/>
    </source>
</evidence>
<comment type="similarity">
    <text evidence="1">Belongs to the peptidase S12 family.</text>
</comment>
<reference evidence="4" key="1">
    <citation type="journal article" date="2019" name="Environ. Microbiol.">
        <title>Fungal ecological strategies reflected in gene transcription - a case study of two litter decomposers.</title>
        <authorList>
            <person name="Barbi F."/>
            <person name="Kohler A."/>
            <person name="Barry K."/>
            <person name="Baskaran P."/>
            <person name="Daum C."/>
            <person name="Fauchery L."/>
            <person name="Ihrmark K."/>
            <person name="Kuo A."/>
            <person name="LaButti K."/>
            <person name="Lipzen A."/>
            <person name="Morin E."/>
            <person name="Grigoriev I.V."/>
            <person name="Henrissat B."/>
            <person name="Lindahl B."/>
            <person name="Martin F."/>
        </authorList>
    </citation>
    <scope>NUCLEOTIDE SEQUENCE</scope>
    <source>
        <strain evidence="4">JB14</strain>
    </source>
</reference>
<dbReference type="Pfam" id="PF00144">
    <property type="entry name" value="Beta-lactamase"/>
    <property type="match status" value="1"/>
</dbReference>
<keyword evidence="5" id="KW-1185">Reference proteome</keyword>
<dbReference type="PANTHER" id="PTHR46825">
    <property type="entry name" value="D-ALANYL-D-ALANINE-CARBOXYPEPTIDASE/ENDOPEPTIDASE AMPH"/>
    <property type="match status" value="1"/>
</dbReference>
<evidence type="ECO:0000256" key="2">
    <source>
        <dbReference type="SAM" id="SignalP"/>
    </source>
</evidence>